<keyword evidence="2" id="KW-1185">Reference proteome</keyword>
<protein>
    <submittedName>
        <fullName evidence="1">Uncharacterized protein</fullName>
    </submittedName>
</protein>
<organism evidence="1 2">
    <name type="scientific">Merluccius polli</name>
    <name type="common">Benguela hake</name>
    <name type="synonym">Merluccius cadenati</name>
    <dbReference type="NCBI Taxonomy" id="89951"/>
    <lineage>
        <taxon>Eukaryota</taxon>
        <taxon>Metazoa</taxon>
        <taxon>Chordata</taxon>
        <taxon>Craniata</taxon>
        <taxon>Vertebrata</taxon>
        <taxon>Euteleostomi</taxon>
        <taxon>Actinopterygii</taxon>
        <taxon>Neopterygii</taxon>
        <taxon>Teleostei</taxon>
        <taxon>Neoteleostei</taxon>
        <taxon>Acanthomorphata</taxon>
        <taxon>Zeiogadaria</taxon>
        <taxon>Gadariae</taxon>
        <taxon>Gadiformes</taxon>
        <taxon>Gadoidei</taxon>
        <taxon>Merlucciidae</taxon>
        <taxon>Merluccius</taxon>
    </lineage>
</organism>
<accession>A0AA47N4G5</accession>
<comment type="caution">
    <text evidence="1">The sequence shown here is derived from an EMBL/GenBank/DDBJ whole genome shotgun (WGS) entry which is preliminary data.</text>
</comment>
<dbReference type="InterPro" id="IPR038765">
    <property type="entry name" value="Papain-like_cys_pep_sf"/>
</dbReference>
<reference evidence="1" key="1">
    <citation type="journal article" date="2023" name="Front. Mar. Sci.">
        <title>A new Merluccius polli reference genome to investigate the effects of global change in West African waters.</title>
        <authorList>
            <person name="Mateo J.L."/>
            <person name="Blanco-Fernandez C."/>
            <person name="Garcia-Vazquez E."/>
            <person name="Machado-Schiaffino G."/>
        </authorList>
    </citation>
    <scope>NUCLEOTIDE SEQUENCE</scope>
    <source>
        <strain evidence="1">C29</strain>
        <tissue evidence="1">Fin</tissue>
    </source>
</reference>
<dbReference type="AlphaFoldDB" id="A0AA47N4G5"/>
<dbReference type="EMBL" id="JAOPHQ010001224">
    <property type="protein sequence ID" value="KAK0151457.1"/>
    <property type="molecule type" value="Genomic_DNA"/>
</dbReference>
<dbReference type="Gene3D" id="3.40.395.10">
    <property type="entry name" value="Adenoviral Proteinase, Chain A"/>
    <property type="match status" value="1"/>
</dbReference>
<evidence type="ECO:0000313" key="2">
    <source>
        <dbReference type="Proteomes" id="UP001174136"/>
    </source>
</evidence>
<name>A0AA47N4G5_MERPO</name>
<gene>
    <name evidence="1" type="ORF">N1851_007247</name>
</gene>
<dbReference type="SUPFAM" id="SSF54001">
    <property type="entry name" value="Cysteine proteinases"/>
    <property type="match status" value="1"/>
</dbReference>
<dbReference type="Proteomes" id="UP001174136">
    <property type="component" value="Unassembled WGS sequence"/>
</dbReference>
<evidence type="ECO:0000313" key="1">
    <source>
        <dbReference type="EMBL" id="KAK0151457.1"/>
    </source>
</evidence>
<sequence length="320" mass="35925">MIYFNSDLAHGIAPCQWKVKFGRDIKGFPHQTTGNNCGIYILMNALSLSTDAPFWCTERDMARIRTWWCINLMERFQIDGHGQRFAYWTNEATALLQGSLQPIYRIPKTMKRDHEVSMMLMAKDTQCHAPFCYRLINAIQIPTSVLYEILKEVVLQEGDKDMLGQEKGEYCKQYILKPYIQDTAVTSAANCNRLFSMLAPDSPVFLCLISRFRPCLPLTTRPSPCLHDRPPGSRPPPVRLPACCRVPRLPDYPPAAKPPACLTTHLLPSPPPVRLPSCCRAPPPVRLPSCCRAPRLSDYPPAAEPPACPTTLLLPSPPPA</sequence>
<proteinExistence type="predicted"/>